<gene>
    <name evidence="2" type="ORF">BD410DRAFT_402808</name>
</gene>
<reference evidence="2 3" key="1">
    <citation type="submission" date="2018-06" db="EMBL/GenBank/DDBJ databases">
        <title>A transcriptomic atlas of mushroom development highlights an independent origin of complex multicellularity.</title>
        <authorList>
            <consortium name="DOE Joint Genome Institute"/>
            <person name="Krizsan K."/>
            <person name="Almasi E."/>
            <person name="Merenyi Z."/>
            <person name="Sahu N."/>
            <person name="Viragh M."/>
            <person name="Koszo T."/>
            <person name="Mondo S."/>
            <person name="Kiss B."/>
            <person name="Balint B."/>
            <person name="Kues U."/>
            <person name="Barry K."/>
            <person name="Hegedus J.C."/>
            <person name="Henrissat B."/>
            <person name="Johnson J."/>
            <person name="Lipzen A."/>
            <person name="Ohm R."/>
            <person name="Nagy I."/>
            <person name="Pangilinan J."/>
            <person name="Yan J."/>
            <person name="Xiong Y."/>
            <person name="Grigoriev I.V."/>
            <person name="Hibbett D.S."/>
            <person name="Nagy L.G."/>
        </authorList>
    </citation>
    <scope>NUCLEOTIDE SEQUENCE [LARGE SCALE GENOMIC DNA]</scope>
    <source>
        <strain evidence="2 3">SZMC22713</strain>
    </source>
</reference>
<dbReference type="InterPro" id="IPR001810">
    <property type="entry name" value="F-box_dom"/>
</dbReference>
<accession>A0A4Y7PXH5</accession>
<evidence type="ECO:0000259" key="1">
    <source>
        <dbReference type="PROSITE" id="PS50181"/>
    </source>
</evidence>
<name>A0A4Y7PXH5_9AGAM</name>
<dbReference type="Gene3D" id="1.20.1280.50">
    <property type="match status" value="1"/>
</dbReference>
<dbReference type="InterPro" id="IPR036047">
    <property type="entry name" value="F-box-like_dom_sf"/>
</dbReference>
<sequence length="501" mass="55440">MAGFAALPSDVLANIFLELSLRDLLSVRQVSTTIHEAISTDKLLWMNIFKHYVIDGGKCAIPYRKPLSLADAVAIESWTRNAFVLGKAYLSNSPLSVHLLGTGIRAVTWVKLIRGRWCLAASSNTSESRLTLWDILSSDNRICAEIFMPGPTMDGEIEDRNSEIIIAISVGSRERHVQILTVGTSAGVPHILKLKTIPGADHVLCLRGSYLGFAVIDGDDSNPIVLDWKRDTQWVLKPSIPIASLRDIVDRTTCLAMTIWDAFVVVAFANELRVSTYPESHSGHCELLYTHNVPRGTNNVRFVNTESVAISLLDDAERTGVTHLHILFGKDDGDVYAQALDAKGQLQGNPVECDVPRPADDSKYPVEMIRMTMGYTGRKFIGLFSSEFHCLPPRLLVASIRPSEPHTGCDHNDICTDYHILPTANSPFLHFWPCFHFDDSRGVLLIGTSRGEICVARFVHKDIILPGSLMDELPPLQAKDIENELSGPVVMDLPLPIYGMY</sequence>
<evidence type="ECO:0000313" key="2">
    <source>
        <dbReference type="EMBL" id="TDL19718.1"/>
    </source>
</evidence>
<dbReference type="SMART" id="SM00256">
    <property type="entry name" value="FBOX"/>
    <property type="match status" value="1"/>
</dbReference>
<dbReference type="Pfam" id="PF12937">
    <property type="entry name" value="F-box-like"/>
    <property type="match status" value="1"/>
</dbReference>
<organism evidence="2 3">
    <name type="scientific">Rickenella mellea</name>
    <dbReference type="NCBI Taxonomy" id="50990"/>
    <lineage>
        <taxon>Eukaryota</taxon>
        <taxon>Fungi</taxon>
        <taxon>Dikarya</taxon>
        <taxon>Basidiomycota</taxon>
        <taxon>Agaricomycotina</taxon>
        <taxon>Agaricomycetes</taxon>
        <taxon>Hymenochaetales</taxon>
        <taxon>Rickenellaceae</taxon>
        <taxon>Rickenella</taxon>
    </lineage>
</organism>
<dbReference type="PROSITE" id="PS50181">
    <property type="entry name" value="FBOX"/>
    <property type="match status" value="1"/>
</dbReference>
<dbReference type="Proteomes" id="UP000294933">
    <property type="component" value="Unassembled WGS sequence"/>
</dbReference>
<dbReference type="EMBL" id="ML170194">
    <property type="protein sequence ID" value="TDL19718.1"/>
    <property type="molecule type" value="Genomic_DNA"/>
</dbReference>
<proteinExistence type="predicted"/>
<evidence type="ECO:0000313" key="3">
    <source>
        <dbReference type="Proteomes" id="UP000294933"/>
    </source>
</evidence>
<dbReference type="VEuPathDB" id="FungiDB:BD410DRAFT_402808"/>
<dbReference type="SUPFAM" id="SSF81383">
    <property type="entry name" value="F-box domain"/>
    <property type="match status" value="1"/>
</dbReference>
<dbReference type="AlphaFoldDB" id="A0A4Y7PXH5"/>
<dbReference type="OrthoDB" id="2786194at2759"/>
<keyword evidence="3" id="KW-1185">Reference proteome</keyword>
<feature type="domain" description="F-box" evidence="1">
    <location>
        <begin position="1"/>
        <end position="48"/>
    </location>
</feature>
<protein>
    <recommendedName>
        <fullName evidence="1">F-box domain-containing protein</fullName>
    </recommendedName>
</protein>